<dbReference type="RefSeq" id="WP_002721729.1">
    <property type="nucleotide sequence ID" value="NZ_CP012029.1"/>
</dbReference>
<dbReference type="PANTHER" id="PTHR43068:SF1">
    <property type="entry name" value="SLR1854 PROTEIN"/>
    <property type="match status" value="1"/>
</dbReference>
<dbReference type="GeneID" id="61175410"/>
<dbReference type="AlphaFoldDB" id="A0A0E3B6A3"/>
<dbReference type="InterPro" id="IPR032633">
    <property type="entry name" value="ThiJ-like"/>
</dbReference>
<organism evidence="1">
    <name type="scientific">Leptospira borgpetersenii serovar Ballum</name>
    <dbReference type="NCBI Taxonomy" id="280505"/>
    <lineage>
        <taxon>Bacteria</taxon>
        <taxon>Pseudomonadati</taxon>
        <taxon>Spirochaetota</taxon>
        <taxon>Spirochaetia</taxon>
        <taxon>Leptospirales</taxon>
        <taxon>Leptospiraceae</taxon>
        <taxon>Leptospira</taxon>
    </lineage>
</organism>
<dbReference type="InterPro" id="IPR029062">
    <property type="entry name" value="Class_I_gatase-like"/>
</dbReference>
<proteinExistence type="predicted"/>
<dbReference type="EMBL" id="CP012029">
    <property type="protein sequence ID" value="ALO28117.1"/>
    <property type="molecule type" value="Genomic_DNA"/>
</dbReference>
<gene>
    <name evidence="1" type="ORF">LBBP_03963</name>
</gene>
<dbReference type="PATRIC" id="fig|280505.15.peg.3859"/>
<reference evidence="1 2" key="1">
    <citation type="journal article" date="2015" name="PLoS Negl. Trop. Dis.">
        <title>Distribution of Plasmids in Distinct Leptospira Pathogenic Species.</title>
        <authorList>
            <person name="Wang Y."/>
            <person name="Zhuang X."/>
            <person name="Zhong Y."/>
            <person name="Zhang C."/>
            <person name="Zhang Y."/>
            <person name="Zeng L."/>
            <person name="Zhu Y."/>
            <person name="He P."/>
            <person name="Dong K."/>
            <person name="Pal U."/>
            <person name="Guo X."/>
            <person name="Qin J."/>
        </authorList>
    </citation>
    <scope>NUCLEOTIDE SEQUENCE [LARGE SCALE GENOMIC DNA]</scope>
    <source>
        <strain evidence="1 2">56604</strain>
    </source>
</reference>
<dbReference type="Proteomes" id="UP000058857">
    <property type="component" value="Chromosome 1"/>
</dbReference>
<evidence type="ECO:0000313" key="2">
    <source>
        <dbReference type="Proteomes" id="UP000058857"/>
    </source>
</evidence>
<accession>A0A0E3B6A3</accession>
<dbReference type="Gene3D" id="3.40.50.880">
    <property type="match status" value="1"/>
</dbReference>
<protein>
    <submittedName>
        <fullName evidence="1">DJ-1/PfpI family protein</fullName>
    </submittedName>
</protein>
<name>A0A0E3B6A3_LEPBO</name>
<dbReference type="Pfam" id="PF17124">
    <property type="entry name" value="ThiJ_like"/>
    <property type="match status" value="1"/>
</dbReference>
<dbReference type="SUPFAM" id="SSF52317">
    <property type="entry name" value="Class I glutamine amidotransferase-like"/>
    <property type="match status" value="1"/>
</dbReference>
<evidence type="ECO:0000313" key="1">
    <source>
        <dbReference type="EMBL" id="ALO28117.1"/>
    </source>
</evidence>
<dbReference type="PANTHER" id="PTHR43068">
    <property type="entry name" value="SLR1854 PROTEIN"/>
    <property type="match status" value="1"/>
</dbReference>
<sequence length="265" mass="29861">MTPKYKILIPLPSADFDPSESSIPWKILKENGYEVFFATPNGKPGSADFRMLTGKGLGIWKPLLIAHKKARTAYNEMISDSHFQNPLSYKDLKPEDFEGLILPGGHAPGMKEYLESKELQEFVGSFFATGKPLGAICHGVVLAARSKIPGTDRSILYGKKTTALLKSQEMAAWNLTRLWLGNYYRTYPQTVEEEVKLALRDPKDFHFGPKPIFRDNHKKLKRGHAVTDGNYVSSRWPGDAHSFIISFMKLFPDLKRKSSDLSIRG</sequence>